<keyword evidence="2" id="KW-1003">Cell membrane</keyword>
<dbReference type="InterPro" id="IPR004960">
    <property type="entry name" value="LipA_acyltrans"/>
</dbReference>
<keyword evidence="7" id="KW-1133">Transmembrane helix</keyword>
<dbReference type="PIRSF" id="PIRSF026649">
    <property type="entry name" value="MsbB"/>
    <property type="match status" value="1"/>
</dbReference>
<evidence type="ECO:0000256" key="4">
    <source>
        <dbReference type="ARBA" id="ARBA00022679"/>
    </source>
</evidence>
<evidence type="ECO:0000256" key="1">
    <source>
        <dbReference type="ARBA" id="ARBA00004533"/>
    </source>
</evidence>
<sequence length="303" mass="34274">MKWDDIRWFAAYAALMVIMIPFALLPLKISAAVGEKLGALLYHLLGKWRKKGVQTVTAMLPYMQAQPSWNAPENAPDFIIRTVFANIGILVAELSRLYLGRGRSLIDAVEFRGLDNYENARNKGCGIIGITAHCGNWELMALALGLRTSPIAVVARTMKKDYFSRILEKLRTRHGNRVIYRDNGVKEMLLFLKGGGLIGILPDQKVLPPHGILVKFLGRLCWTTVMPAKLSLKTGSPLLPFFIHRENGRNIVTIQPALELMATGSDEERIIDGTRKVNQAIENHILQYPTQWNWLYRRWKGVR</sequence>
<comment type="subcellular location">
    <subcellularLocation>
        <location evidence="1">Cell inner membrane</location>
    </subcellularLocation>
</comment>
<protein>
    <recommendedName>
        <fullName evidence="9">Lipid A biosynthesis acyltransferase</fullName>
    </recommendedName>
</protein>
<keyword evidence="5 7" id="KW-0472">Membrane</keyword>
<name>A0A1C9U4J5_9BACT</name>
<dbReference type="GO" id="GO:0005886">
    <property type="term" value="C:plasma membrane"/>
    <property type="evidence" value="ECO:0007669"/>
    <property type="project" value="UniProtKB-SubCell"/>
</dbReference>
<evidence type="ECO:0008006" key="9">
    <source>
        <dbReference type="Google" id="ProtNLM"/>
    </source>
</evidence>
<dbReference type="PANTHER" id="PTHR30606">
    <property type="entry name" value="LIPID A BIOSYNTHESIS LAUROYL ACYLTRANSFERASE"/>
    <property type="match status" value="1"/>
</dbReference>
<evidence type="ECO:0000256" key="7">
    <source>
        <dbReference type="SAM" id="Phobius"/>
    </source>
</evidence>
<dbReference type="GO" id="GO:0009247">
    <property type="term" value="P:glycolipid biosynthetic process"/>
    <property type="evidence" value="ECO:0007669"/>
    <property type="project" value="UniProtKB-ARBA"/>
</dbReference>
<keyword evidence="7" id="KW-0812">Transmembrane</keyword>
<feature type="transmembrane region" description="Helical" evidence="7">
    <location>
        <begin position="6"/>
        <end position="27"/>
    </location>
</feature>
<dbReference type="EMBL" id="KT982358">
    <property type="protein sequence ID" value="AOR51060.1"/>
    <property type="molecule type" value="Genomic_DNA"/>
</dbReference>
<evidence type="ECO:0000256" key="2">
    <source>
        <dbReference type="ARBA" id="ARBA00022475"/>
    </source>
</evidence>
<keyword evidence="4" id="KW-0808">Transferase</keyword>
<proteinExistence type="predicted"/>
<evidence type="ECO:0000256" key="3">
    <source>
        <dbReference type="ARBA" id="ARBA00022519"/>
    </source>
</evidence>
<reference evidence="8" key="1">
    <citation type="journal article" date="2016" name="Sci. Rep.">
        <title>Triclosan Resistome from Metagenome Reveals Diverse Enoyl Acyl Carrier Protein Reductases and Selective Enrichment of Triclosan Resistance Genes.</title>
        <authorList>
            <person name="Khan R."/>
            <person name="Kong H.G."/>
            <person name="Jung Y.H."/>
            <person name="Choi J."/>
            <person name="Baek K.Y."/>
            <person name="Hwang E.C."/>
            <person name="Lee S.W."/>
        </authorList>
    </citation>
    <scope>NUCLEOTIDE SEQUENCE</scope>
</reference>
<keyword evidence="6" id="KW-0012">Acyltransferase</keyword>
<dbReference type="CDD" id="cd07984">
    <property type="entry name" value="LPLAT_LABLAT-like"/>
    <property type="match status" value="1"/>
</dbReference>
<dbReference type="PANTHER" id="PTHR30606:SF9">
    <property type="entry name" value="LIPID A BIOSYNTHESIS LAUROYLTRANSFERASE"/>
    <property type="match status" value="1"/>
</dbReference>
<evidence type="ECO:0000256" key="5">
    <source>
        <dbReference type="ARBA" id="ARBA00023136"/>
    </source>
</evidence>
<organism evidence="8">
    <name type="scientific">uncultured bacterium pAG2</name>
    <dbReference type="NCBI Taxonomy" id="1781152"/>
    <lineage>
        <taxon>Bacteria</taxon>
        <taxon>environmental samples</taxon>
    </lineage>
</organism>
<accession>A0A1C9U4J5</accession>
<evidence type="ECO:0000256" key="6">
    <source>
        <dbReference type="ARBA" id="ARBA00023315"/>
    </source>
</evidence>
<dbReference type="AlphaFoldDB" id="A0A1C9U4J5"/>
<dbReference type="GO" id="GO:0016746">
    <property type="term" value="F:acyltransferase activity"/>
    <property type="evidence" value="ECO:0007669"/>
    <property type="project" value="UniProtKB-KW"/>
</dbReference>
<dbReference type="Pfam" id="PF03279">
    <property type="entry name" value="Lip_A_acyltrans"/>
    <property type="match status" value="1"/>
</dbReference>
<evidence type="ECO:0000313" key="8">
    <source>
        <dbReference type="EMBL" id="AOR51060.1"/>
    </source>
</evidence>
<keyword evidence="3" id="KW-0997">Cell inner membrane</keyword>